<keyword evidence="1" id="KW-1133">Transmembrane helix</keyword>
<dbReference type="HOGENOM" id="CLU_2507163_0_0_0"/>
<accession>E8U603</accession>
<dbReference type="AlphaFoldDB" id="E8U603"/>
<evidence type="ECO:0000313" key="3">
    <source>
        <dbReference type="Proteomes" id="UP000008635"/>
    </source>
</evidence>
<organism evidence="2 3">
    <name type="scientific">Deinococcus maricopensis (strain DSM 21211 / LMG 22137 / NRRL B-23946 / LB-34)</name>
    <dbReference type="NCBI Taxonomy" id="709986"/>
    <lineage>
        <taxon>Bacteria</taxon>
        <taxon>Thermotogati</taxon>
        <taxon>Deinococcota</taxon>
        <taxon>Deinococci</taxon>
        <taxon>Deinococcales</taxon>
        <taxon>Deinococcaceae</taxon>
        <taxon>Deinococcus</taxon>
    </lineage>
</organism>
<keyword evidence="1" id="KW-0472">Membrane</keyword>
<reference evidence="3" key="2">
    <citation type="submission" date="2011-01" db="EMBL/GenBank/DDBJ databases">
        <title>The complete genome of Deinococcus maricopensis DSM 21211.</title>
        <authorList>
            <consortium name="US DOE Joint Genome Institute (JGI-PGF)"/>
            <person name="Lucas S."/>
            <person name="Copeland A."/>
            <person name="Lapidus A."/>
            <person name="Goodwin L."/>
            <person name="Pitluck S."/>
            <person name="Kyrpides N."/>
            <person name="Mavromatis K."/>
            <person name="Pagani I."/>
            <person name="Ivanova N."/>
            <person name="Ovchinnikova G."/>
            <person name="Zeytun A."/>
            <person name="Detter J.C."/>
            <person name="Han C."/>
            <person name="Land M."/>
            <person name="Hauser L."/>
            <person name="Markowitz V."/>
            <person name="Cheng J.-F."/>
            <person name="Hugenholtz P."/>
            <person name="Woyke T."/>
            <person name="Wu D."/>
            <person name="Pukall R."/>
            <person name="Gehrich-Schroeter G."/>
            <person name="Brambilla E."/>
            <person name="Klenk H.-P."/>
            <person name="Eisen J.A."/>
        </authorList>
    </citation>
    <scope>NUCLEOTIDE SEQUENCE [LARGE SCALE GENOMIC DNA]</scope>
    <source>
        <strain evidence="3">DSM 21211 / LMG 22137 / NRRL B-23946 / LB-34</strain>
    </source>
</reference>
<reference evidence="2 3" key="1">
    <citation type="journal article" date="2011" name="Stand. Genomic Sci.">
        <title>Complete genome sequence of Deinococcus maricopensis type strain (LB-34).</title>
        <authorList>
            <person name="Pukall R."/>
            <person name="Zeytun A."/>
            <person name="Lucas S."/>
            <person name="Lapidus A."/>
            <person name="Hammon N."/>
            <person name="Deshpande S."/>
            <person name="Nolan M."/>
            <person name="Cheng J.F."/>
            <person name="Pitluck S."/>
            <person name="Liolios K."/>
            <person name="Pagani I."/>
            <person name="Mikhailova N."/>
            <person name="Ivanova N."/>
            <person name="Mavromatis K."/>
            <person name="Pati A."/>
            <person name="Tapia R."/>
            <person name="Han C."/>
            <person name="Goodwin L."/>
            <person name="Chen A."/>
            <person name="Palaniappan K."/>
            <person name="Land M."/>
            <person name="Hauser L."/>
            <person name="Chang Y.J."/>
            <person name="Jeffries C.D."/>
            <person name="Brambilla E.M."/>
            <person name="Rohde M."/>
            <person name="Goker M."/>
            <person name="Detter J.C."/>
            <person name="Woyke T."/>
            <person name="Bristow J."/>
            <person name="Eisen J.A."/>
            <person name="Markowitz V."/>
            <person name="Hugenholtz P."/>
            <person name="Kyrpides N.C."/>
            <person name="Klenk H.P."/>
        </authorList>
    </citation>
    <scope>NUCLEOTIDE SEQUENCE [LARGE SCALE GENOMIC DNA]</scope>
    <source>
        <strain evidence="3">DSM 21211 / LMG 22137 / NRRL B-23946 / LB-34</strain>
    </source>
</reference>
<dbReference type="KEGG" id="dmr:Deima_0837"/>
<feature type="transmembrane region" description="Helical" evidence="1">
    <location>
        <begin position="34"/>
        <end position="52"/>
    </location>
</feature>
<proteinExistence type="predicted"/>
<protein>
    <submittedName>
        <fullName evidence="2">Uncharacterized protein</fullName>
    </submittedName>
</protein>
<dbReference type="RefSeq" id="WP_013555997.1">
    <property type="nucleotide sequence ID" value="NC_014958.1"/>
</dbReference>
<evidence type="ECO:0000256" key="1">
    <source>
        <dbReference type="SAM" id="Phobius"/>
    </source>
</evidence>
<sequence length="85" mass="9037">MTVLKPHTYVRVPEAARPQAITAAVPASHQPSPLPLVLGTLAVLCAMVALPLAFVQMSLAVAALFMSLTLALVVWLEDTDTPELF</sequence>
<name>E8U603_DEIML</name>
<feature type="transmembrane region" description="Helical" evidence="1">
    <location>
        <begin position="59"/>
        <end position="76"/>
    </location>
</feature>
<dbReference type="Proteomes" id="UP000008635">
    <property type="component" value="Chromosome"/>
</dbReference>
<evidence type="ECO:0000313" key="2">
    <source>
        <dbReference type="EMBL" id="ADV66492.1"/>
    </source>
</evidence>
<dbReference type="EMBL" id="CP002454">
    <property type="protein sequence ID" value="ADV66492.1"/>
    <property type="molecule type" value="Genomic_DNA"/>
</dbReference>
<keyword evidence="3" id="KW-1185">Reference proteome</keyword>
<keyword evidence="1" id="KW-0812">Transmembrane</keyword>
<gene>
    <name evidence="2" type="ordered locus">Deima_0837</name>
</gene>